<dbReference type="EMBL" id="KN840470">
    <property type="protein sequence ID" value="KIP09128.1"/>
    <property type="molecule type" value="Genomic_DNA"/>
</dbReference>
<organism evidence="1 2">
    <name type="scientific">Phlebiopsis gigantea (strain 11061_1 CR5-6)</name>
    <name type="common">White-rot fungus</name>
    <name type="synonym">Peniophora gigantea</name>
    <dbReference type="NCBI Taxonomy" id="745531"/>
    <lineage>
        <taxon>Eukaryota</taxon>
        <taxon>Fungi</taxon>
        <taxon>Dikarya</taxon>
        <taxon>Basidiomycota</taxon>
        <taxon>Agaricomycotina</taxon>
        <taxon>Agaricomycetes</taxon>
        <taxon>Polyporales</taxon>
        <taxon>Phanerochaetaceae</taxon>
        <taxon>Phlebiopsis</taxon>
    </lineage>
</organism>
<dbReference type="STRING" id="745531.A0A0C3PQ14"/>
<evidence type="ECO:0000313" key="1">
    <source>
        <dbReference type="EMBL" id="KIP09128.1"/>
    </source>
</evidence>
<protein>
    <submittedName>
        <fullName evidence="1">Uncharacterized protein</fullName>
    </submittedName>
</protein>
<gene>
    <name evidence="1" type="ORF">PHLGIDRAFT_347616</name>
</gene>
<keyword evidence="2" id="KW-1185">Reference proteome</keyword>
<dbReference type="Proteomes" id="UP000053257">
    <property type="component" value="Unassembled WGS sequence"/>
</dbReference>
<dbReference type="HOGENOM" id="CLU_096587_0_0_1"/>
<evidence type="ECO:0000313" key="2">
    <source>
        <dbReference type="Proteomes" id="UP000053257"/>
    </source>
</evidence>
<sequence length="197" mass="22996">MPSSTEVLFCYDVARIDEWATRTGIPLTSVEALGTNYRRARDWMLMLKNELVAQYGWRESQPVNPKFLFDIELPYPEQPHRAPLHIRLPTHATTFFAPDRRVDWEMIFHNYAFLIMRRTVRPISDILHLLQCLLTGMFQIVMDEDSVRTIRALPPADWIAAHETELARIVGSANQKQLLRAASDNRVAFKCERIPRY</sequence>
<dbReference type="AlphaFoldDB" id="A0A0C3PQ14"/>
<reference evidence="1 2" key="1">
    <citation type="journal article" date="2014" name="PLoS Genet.">
        <title>Analysis of the Phlebiopsis gigantea genome, transcriptome and secretome provides insight into its pioneer colonization strategies of wood.</title>
        <authorList>
            <person name="Hori C."/>
            <person name="Ishida T."/>
            <person name="Igarashi K."/>
            <person name="Samejima M."/>
            <person name="Suzuki H."/>
            <person name="Master E."/>
            <person name="Ferreira P."/>
            <person name="Ruiz-Duenas F.J."/>
            <person name="Held B."/>
            <person name="Canessa P."/>
            <person name="Larrondo L.F."/>
            <person name="Schmoll M."/>
            <person name="Druzhinina I.S."/>
            <person name="Kubicek C.P."/>
            <person name="Gaskell J.A."/>
            <person name="Kersten P."/>
            <person name="St John F."/>
            <person name="Glasner J."/>
            <person name="Sabat G."/>
            <person name="Splinter BonDurant S."/>
            <person name="Syed K."/>
            <person name="Yadav J."/>
            <person name="Mgbeahuruike A.C."/>
            <person name="Kovalchuk A."/>
            <person name="Asiegbu F.O."/>
            <person name="Lackner G."/>
            <person name="Hoffmeister D."/>
            <person name="Rencoret J."/>
            <person name="Gutierrez A."/>
            <person name="Sun H."/>
            <person name="Lindquist E."/>
            <person name="Barry K."/>
            <person name="Riley R."/>
            <person name="Grigoriev I.V."/>
            <person name="Henrissat B."/>
            <person name="Kues U."/>
            <person name="Berka R.M."/>
            <person name="Martinez A.T."/>
            <person name="Covert S.F."/>
            <person name="Blanchette R.A."/>
            <person name="Cullen D."/>
        </authorList>
    </citation>
    <scope>NUCLEOTIDE SEQUENCE [LARGE SCALE GENOMIC DNA]</scope>
    <source>
        <strain evidence="1 2">11061_1 CR5-6</strain>
    </source>
</reference>
<accession>A0A0C3PQ14</accession>
<name>A0A0C3PQ14_PHLG1</name>
<proteinExistence type="predicted"/>
<dbReference type="OrthoDB" id="3209743at2759"/>